<dbReference type="Pfam" id="PF20062">
    <property type="entry name" value="DUF6461"/>
    <property type="match status" value="1"/>
</dbReference>
<sequence>MSTSIFPNSQLYGTGYCALFVRGISPAELLTRVSGREIQPVSLTRLEVDAVKALGEDIDEDDVPELNVDELHSSGMLDNSGPLLRAGTHNDWSFVIESEGPYLASDEIIAAASRDTVALSARLSETGSTWISYAENSEILSSFDPLFPQHDHGKRPATLEELTGFREAIDSGNRSEAYENAVRKIQQELQCAVPQEADAARLLAVRVAGGY</sequence>
<dbReference type="EMBL" id="CP066831">
    <property type="protein sequence ID" value="QQM46304.1"/>
    <property type="molecule type" value="Genomic_DNA"/>
</dbReference>
<keyword evidence="2" id="KW-1185">Reference proteome</keyword>
<proteinExistence type="predicted"/>
<accession>A0A7T7RH08</accession>
<evidence type="ECO:0000313" key="1">
    <source>
        <dbReference type="EMBL" id="QQM46304.1"/>
    </source>
</evidence>
<dbReference type="RefSeq" id="WP_200401137.1">
    <property type="nucleotide sequence ID" value="NZ_CP066831.1"/>
</dbReference>
<gene>
    <name evidence="1" type="ORF">JEQ17_47480</name>
</gene>
<name>A0A7T7RH08_9ACTN</name>
<reference evidence="1 2" key="1">
    <citation type="submission" date="2020-12" db="EMBL/GenBank/DDBJ databases">
        <title>A novel species.</title>
        <authorList>
            <person name="Li K."/>
        </authorList>
    </citation>
    <scope>NUCLEOTIDE SEQUENCE [LARGE SCALE GENOMIC DNA]</scope>
    <source>
        <strain evidence="1 2">ZYC-3</strain>
    </source>
</reference>
<dbReference type="KEGG" id="slf:JEQ17_47480"/>
<protein>
    <submittedName>
        <fullName evidence="1">Uncharacterized protein</fullName>
    </submittedName>
</protein>
<dbReference type="Proteomes" id="UP000595636">
    <property type="component" value="Chromosome"/>
</dbReference>
<organism evidence="1 2">
    <name type="scientific">Streptomyces liliifuscus</name>
    <dbReference type="NCBI Taxonomy" id="2797636"/>
    <lineage>
        <taxon>Bacteria</taxon>
        <taxon>Bacillati</taxon>
        <taxon>Actinomycetota</taxon>
        <taxon>Actinomycetes</taxon>
        <taxon>Kitasatosporales</taxon>
        <taxon>Streptomycetaceae</taxon>
        <taxon>Streptomyces</taxon>
    </lineage>
</organism>
<dbReference type="AlphaFoldDB" id="A0A7T7RH08"/>
<evidence type="ECO:0000313" key="2">
    <source>
        <dbReference type="Proteomes" id="UP000595636"/>
    </source>
</evidence>
<dbReference type="InterPro" id="IPR045592">
    <property type="entry name" value="DUF6461"/>
</dbReference>